<feature type="transmembrane region" description="Helical" evidence="7">
    <location>
        <begin position="179"/>
        <end position="211"/>
    </location>
</feature>
<dbReference type="EMBL" id="UYYA01001184">
    <property type="protein sequence ID" value="VDM55195.1"/>
    <property type="molecule type" value="Genomic_DNA"/>
</dbReference>
<dbReference type="PANTHER" id="PTHR10283">
    <property type="entry name" value="SOLUTE CARRIER FAMILY 13 MEMBER"/>
    <property type="match status" value="1"/>
</dbReference>
<keyword evidence="9" id="KW-1185">Reference proteome</keyword>
<evidence type="ECO:0000256" key="4">
    <source>
        <dbReference type="ARBA" id="ARBA00022692"/>
    </source>
</evidence>
<dbReference type="AlphaFoldDB" id="A0A0R3PGZ6"/>
<evidence type="ECO:0000256" key="7">
    <source>
        <dbReference type="SAM" id="Phobius"/>
    </source>
</evidence>
<dbReference type="PANTHER" id="PTHR10283:SF85">
    <property type="entry name" value="SODIUM-DEPENDENT HIGH-AFFINITY DICARBOXYLATE TRANSPORTER 3"/>
    <property type="match status" value="1"/>
</dbReference>
<comment type="similarity">
    <text evidence="2">Belongs to the SLC13A/DASS transporter (TC 2.A.47) family. NADC subfamily.</text>
</comment>
<evidence type="ECO:0000313" key="8">
    <source>
        <dbReference type="EMBL" id="VDM55195.1"/>
    </source>
</evidence>
<feature type="transmembrane region" description="Helical" evidence="7">
    <location>
        <begin position="248"/>
        <end position="271"/>
    </location>
</feature>
<dbReference type="Pfam" id="PF00939">
    <property type="entry name" value="Na_sulph_symp"/>
    <property type="match status" value="1"/>
</dbReference>
<proteinExistence type="inferred from homology"/>
<dbReference type="InterPro" id="IPR031312">
    <property type="entry name" value="Na/sul_symport_CS"/>
</dbReference>
<evidence type="ECO:0000256" key="3">
    <source>
        <dbReference type="ARBA" id="ARBA00022448"/>
    </source>
</evidence>
<dbReference type="STRING" id="334426.A0A0R3PGZ6"/>
<keyword evidence="5 7" id="KW-1133">Transmembrane helix</keyword>
<accession>A0A0R3PGZ6</accession>
<comment type="subcellular location">
    <subcellularLocation>
        <location evidence="1">Membrane</location>
        <topology evidence="1">Multi-pass membrane protein</topology>
    </subcellularLocation>
</comment>
<keyword evidence="4 7" id="KW-0812">Transmembrane</keyword>
<protein>
    <submittedName>
        <fullName evidence="10">CitMHS domain-containing protein</fullName>
    </submittedName>
</protein>
<dbReference type="OMA" id="MAITNIC"/>
<dbReference type="GO" id="GO:0005886">
    <property type="term" value="C:plasma membrane"/>
    <property type="evidence" value="ECO:0007669"/>
    <property type="project" value="TreeGrafter"/>
</dbReference>
<evidence type="ECO:0000313" key="9">
    <source>
        <dbReference type="Proteomes" id="UP000267027"/>
    </source>
</evidence>
<organism evidence="10">
    <name type="scientific">Angiostrongylus costaricensis</name>
    <name type="common">Nematode worm</name>
    <dbReference type="NCBI Taxonomy" id="334426"/>
    <lineage>
        <taxon>Eukaryota</taxon>
        <taxon>Metazoa</taxon>
        <taxon>Ecdysozoa</taxon>
        <taxon>Nematoda</taxon>
        <taxon>Chromadorea</taxon>
        <taxon>Rhabditida</taxon>
        <taxon>Rhabditina</taxon>
        <taxon>Rhabditomorpha</taxon>
        <taxon>Strongyloidea</taxon>
        <taxon>Metastrongylidae</taxon>
        <taxon>Angiostrongylus</taxon>
    </lineage>
</organism>
<gene>
    <name evidence="8" type="ORF">ACOC_LOCUS3610</name>
</gene>
<dbReference type="InterPro" id="IPR001898">
    <property type="entry name" value="SLC13A/DASS"/>
</dbReference>
<evidence type="ECO:0000256" key="1">
    <source>
        <dbReference type="ARBA" id="ARBA00004141"/>
    </source>
</evidence>
<evidence type="ECO:0000256" key="6">
    <source>
        <dbReference type="ARBA" id="ARBA00023136"/>
    </source>
</evidence>
<feature type="transmembrane region" description="Helical" evidence="7">
    <location>
        <begin position="57"/>
        <end position="75"/>
    </location>
</feature>
<feature type="transmembrane region" description="Helical" evidence="7">
    <location>
        <begin position="223"/>
        <end position="242"/>
    </location>
</feature>
<evidence type="ECO:0000256" key="5">
    <source>
        <dbReference type="ARBA" id="ARBA00022989"/>
    </source>
</evidence>
<reference evidence="10" key="1">
    <citation type="submission" date="2017-02" db="UniProtKB">
        <authorList>
            <consortium name="WormBaseParasite"/>
        </authorList>
    </citation>
    <scope>IDENTIFICATION</scope>
</reference>
<feature type="transmembrane region" description="Helical" evidence="7">
    <location>
        <begin position="141"/>
        <end position="159"/>
    </location>
</feature>
<keyword evidence="3" id="KW-0813">Transport</keyword>
<dbReference type="Proteomes" id="UP000267027">
    <property type="component" value="Unassembled WGS sequence"/>
</dbReference>
<sequence>MYLPFRFFMFISLNPLDCKRVSTALVLCISIAANIGGTGMLTGTAPNLVMVGQLQDYAEKSVICCFVLLLSLWMFRNPGFMKGFGALLPKGSYTDATSAIIVAILLFALPSEKPDLLTYKTKEDINKQCRLMDWPTMQKRFPWNVVLLLGGGFALAAGVKESGLSVMVGRTLAAFNQLPLWVMQMVTMAVVMAITNICSNTVTATVFVPIVATMGAEMKRHPFTLMIPATLSCSFAFVLPVGTPSNAIVFSSGMVKVYDMVGVLLSLTLLLL</sequence>
<dbReference type="WBParaSite" id="ACOC_0000360901-mRNA-1">
    <property type="protein sequence ID" value="ACOC_0000360901-mRNA-1"/>
    <property type="gene ID" value="ACOC_0000360901"/>
</dbReference>
<name>A0A0R3PGZ6_ANGCS</name>
<dbReference type="GO" id="GO:0015141">
    <property type="term" value="F:succinate transmembrane transporter activity"/>
    <property type="evidence" value="ECO:0007669"/>
    <property type="project" value="UniProtKB-ARBA"/>
</dbReference>
<dbReference type="OrthoDB" id="6493944at2759"/>
<evidence type="ECO:0000256" key="2">
    <source>
        <dbReference type="ARBA" id="ARBA00006772"/>
    </source>
</evidence>
<keyword evidence="6 7" id="KW-0472">Membrane</keyword>
<feature type="transmembrane region" description="Helical" evidence="7">
    <location>
        <begin position="21"/>
        <end position="45"/>
    </location>
</feature>
<evidence type="ECO:0000313" key="10">
    <source>
        <dbReference type="WBParaSite" id="ACOC_0000360901-mRNA-1"/>
    </source>
</evidence>
<dbReference type="PROSITE" id="PS01271">
    <property type="entry name" value="NA_SULFATE"/>
    <property type="match status" value="1"/>
</dbReference>
<reference evidence="8 9" key="2">
    <citation type="submission" date="2018-11" db="EMBL/GenBank/DDBJ databases">
        <authorList>
            <consortium name="Pathogen Informatics"/>
        </authorList>
    </citation>
    <scope>NUCLEOTIDE SEQUENCE [LARGE SCALE GENOMIC DNA]</scope>
    <source>
        <strain evidence="8 9">Costa Rica</strain>
    </source>
</reference>